<evidence type="ECO:0000313" key="4">
    <source>
        <dbReference type="EMBL" id="MFC0321650.1"/>
    </source>
</evidence>
<keyword evidence="3" id="KW-0378">Hydrolase</keyword>
<name>A0ABV6HRY4_9SPHI</name>
<dbReference type="InterPro" id="IPR043504">
    <property type="entry name" value="Peptidase_S1_PA_chymotrypsin"/>
</dbReference>
<dbReference type="EMBL" id="JBHLWO010000007">
    <property type="protein sequence ID" value="MFC0321650.1"/>
    <property type="molecule type" value="Genomic_DNA"/>
</dbReference>
<dbReference type="InterPro" id="IPR007346">
    <property type="entry name" value="Endonuclease-I"/>
</dbReference>
<evidence type="ECO:0000256" key="3">
    <source>
        <dbReference type="ARBA" id="ARBA00022801"/>
    </source>
</evidence>
<dbReference type="SUPFAM" id="SSF54060">
    <property type="entry name" value="His-Me finger endonucleases"/>
    <property type="match status" value="1"/>
</dbReference>
<dbReference type="Gene3D" id="2.40.10.10">
    <property type="entry name" value="Trypsin-like serine proteases"/>
    <property type="match status" value="2"/>
</dbReference>
<dbReference type="InterPro" id="IPR009003">
    <property type="entry name" value="Peptidase_S1_PA"/>
</dbReference>
<dbReference type="Pfam" id="PF13365">
    <property type="entry name" value="Trypsin_2"/>
    <property type="match status" value="1"/>
</dbReference>
<comment type="similarity">
    <text evidence="1">Belongs to the EndA/NucM nuclease family.</text>
</comment>
<keyword evidence="4" id="KW-0255">Endonuclease</keyword>
<dbReference type="GO" id="GO:0004519">
    <property type="term" value="F:endonuclease activity"/>
    <property type="evidence" value="ECO:0007669"/>
    <property type="project" value="UniProtKB-KW"/>
</dbReference>
<protein>
    <submittedName>
        <fullName evidence="4">Endonuclease</fullName>
    </submittedName>
</protein>
<reference evidence="4 5" key="1">
    <citation type="submission" date="2024-09" db="EMBL/GenBank/DDBJ databases">
        <authorList>
            <person name="Sun Q."/>
            <person name="Mori K."/>
        </authorList>
    </citation>
    <scope>NUCLEOTIDE SEQUENCE [LARGE SCALE GENOMIC DNA]</scope>
    <source>
        <strain evidence="4 5">CCM 7765</strain>
    </source>
</reference>
<dbReference type="RefSeq" id="WP_377477962.1">
    <property type="nucleotide sequence ID" value="NZ_JBHLWO010000007.1"/>
</dbReference>
<dbReference type="SUPFAM" id="SSF50494">
    <property type="entry name" value="Trypsin-like serine proteases"/>
    <property type="match status" value="1"/>
</dbReference>
<evidence type="ECO:0000256" key="2">
    <source>
        <dbReference type="ARBA" id="ARBA00022722"/>
    </source>
</evidence>
<evidence type="ECO:0000256" key="1">
    <source>
        <dbReference type="ARBA" id="ARBA00006429"/>
    </source>
</evidence>
<gene>
    <name evidence="4" type="ORF">ACFFI0_25280</name>
</gene>
<proteinExistence type="inferred from homology"/>
<sequence>MKMLSLFLDQIQRVRDRQKDKKISSVEKSSEIKNRPLTAVNPLDLSNYLKQHDLSVEQFINDPNFQERIIGRNDLLNVHYLRKGAKAAQSVCRIHITSDVGPAGFGTGFLIAPQILLTNHHVLPTTEWARYSSAEFNYEENETGAVLRTSQYRIDADKLFYTNEVLDFTIVWVDHNDRQGVALLQQFGFLPLRSDLGKIKEGDYVSIIQHADGSPKQVVLRENSVTDLSLTQFVRYVADTKSGSSGAPVFNDDWEVVALHHAGVPRYNTAGQILNLAGTVWDSAEGEMQINWQENEGVRVSSIIHDIRSHAIKQFSFLAEFFAPLSDPSIIEKESGTQPVELTDELYYPQADDEEDKKRYYREVGDVGKADYNRLQRLLESSHTNPLSYQPSKYVYPKVDIYPDGLLRSIYSGKSFTIEELQLADQRIDIERKLRFIEWSKKAGTMNREDYRSELKTIEKALPYNCEHVVCQSWFDAREPMRGDLHHLFACEPRCNSFRNNHPYYDFEGYKPIPSQMEKEMATCGYMEDDQFEPENNKGIVARATLYFLLRYPNAISVYKDDDIVLLKRWAKEQAVTLYEKHRNREIFLLQGNRNPFIDFPELIDSIDFQVSEKILAAVPHTAREVKSRNLAADVKRAVLMRYGYANPDPSVVEDTKAMTDFEFSDNQYLMLTASFNDIAVRYRAKPRKITVSEVQACGSIKDCIDLVYAAIA</sequence>
<dbReference type="Proteomes" id="UP001589774">
    <property type="component" value="Unassembled WGS sequence"/>
</dbReference>
<dbReference type="Pfam" id="PF04231">
    <property type="entry name" value="Endonuclease_1"/>
    <property type="match status" value="1"/>
</dbReference>
<accession>A0ABV6HRY4</accession>
<dbReference type="PANTHER" id="PTHR33607">
    <property type="entry name" value="ENDONUCLEASE-1"/>
    <property type="match status" value="1"/>
</dbReference>
<keyword evidence="2" id="KW-0540">Nuclease</keyword>
<comment type="caution">
    <text evidence="4">The sequence shown here is derived from an EMBL/GenBank/DDBJ whole genome shotgun (WGS) entry which is preliminary data.</text>
</comment>
<dbReference type="InterPro" id="IPR044925">
    <property type="entry name" value="His-Me_finger_sf"/>
</dbReference>
<keyword evidence="5" id="KW-1185">Reference proteome</keyword>
<evidence type="ECO:0000313" key="5">
    <source>
        <dbReference type="Proteomes" id="UP001589774"/>
    </source>
</evidence>
<organism evidence="4 5">
    <name type="scientific">Olivibacter oleidegradans</name>
    <dbReference type="NCBI Taxonomy" id="760123"/>
    <lineage>
        <taxon>Bacteria</taxon>
        <taxon>Pseudomonadati</taxon>
        <taxon>Bacteroidota</taxon>
        <taxon>Sphingobacteriia</taxon>
        <taxon>Sphingobacteriales</taxon>
        <taxon>Sphingobacteriaceae</taxon>
        <taxon>Olivibacter</taxon>
    </lineage>
</organism>
<dbReference type="PANTHER" id="PTHR33607:SF2">
    <property type="entry name" value="ENDONUCLEASE-1"/>
    <property type="match status" value="1"/>
</dbReference>